<dbReference type="EMBL" id="GG662703">
    <property type="protein sequence ID" value="EAR95758.2"/>
    <property type="molecule type" value="Genomic_DNA"/>
</dbReference>
<name>I7LUR6_TETTS</name>
<reference evidence="3" key="1">
    <citation type="journal article" date="2006" name="PLoS Biol.">
        <title>Macronuclear genome sequence of the ciliate Tetrahymena thermophila, a model eukaryote.</title>
        <authorList>
            <person name="Eisen J.A."/>
            <person name="Coyne R.S."/>
            <person name="Wu M."/>
            <person name="Wu D."/>
            <person name="Thiagarajan M."/>
            <person name="Wortman J.R."/>
            <person name="Badger J.H."/>
            <person name="Ren Q."/>
            <person name="Amedeo P."/>
            <person name="Jones K.M."/>
            <person name="Tallon L.J."/>
            <person name="Delcher A.L."/>
            <person name="Salzberg S.L."/>
            <person name="Silva J.C."/>
            <person name="Haas B.J."/>
            <person name="Majoros W.H."/>
            <person name="Farzad M."/>
            <person name="Carlton J.M."/>
            <person name="Smith R.K. Jr."/>
            <person name="Garg J."/>
            <person name="Pearlman R.E."/>
            <person name="Karrer K.M."/>
            <person name="Sun L."/>
            <person name="Manning G."/>
            <person name="Elde N.C."/>
            <person name="Turkewitz A.P."/>
            <person name="Asai D.J."/>
            <person name="Wilkes D.E."/>
            <person name="Wang Y."/>
            <person name="Cai H."/>
            <person name="Collins K."/>
            <person name="Stewart B.A."/>
            <person name="Lee S.R."/>
            <person name="Wilamowska K."/>
            <person name="Weinberg Z."/>
            <person name="Ruzzo W.L."/>
            <person name="Wloga D."/>
            <person name="Gaertig J."/>
            <person name="Frankel J."/>
            <person name="Tsao C.-C."/>
            <person name="Gorovsky M.A."/>
            <person name="Keeling P.J."/>
            <person name="Waller R.F."/>
            <person name="Patron N.J."/>
            <person name="Cherry J.M."/>
            <person name="Stover N.A."/>
            <person name="Krieger C.J."/>
            <person name="del Toro C."/>
            <person name="Ryder H.F."/>
            <person name="Williamson S.C."/>
            <person name="Barbeau R.A."/>
            <person name="Hamilton E.P."/>
            <person name="Orias E."/>
        </authorList>
    </citation>
    <scope>NUCLEOTIDE SEQUENCE [LARGE SCALE GENOMIC DNA]</scope>
    <source>
        <strain evidence="3">SB210</strain>
    </source>
</reference>
<dbReference type="GeneID" id="7822664"/>
<keyword evidence="1 2" id="KW-0812">Transmembrane</keyword>
<dbReference type="KEGG" id="tet:TTHERM_00274630"/>
<accession>I7LUR6</accession>
<keyword evidence="1" id="KW-0472">Membrane</keyword>
<gene>
    <name evidence="2" type="ORF">TTHERM_00274630</name>
</gene>
<evidence type="ECO:0000256" key="1">
    <source>
        <dbReference type="SAM" id="Phobius"/>
    </source>
</evidence>
<keyword evidence="3" id="KW-1185">Reference proteome</keyword>
<evidence type="ECO:0000313" key="2">
    <source>
        <dbReference type="EMBL" id="EAR95758.2"/>
    </source>
</evidence>
<dbReference type="InParanoid" id="I7LUR6"/>
<dbReference type="Proteomes" id="UP000009168">
    <property type="component" value="Unassembled WGS sequence"/>
</dbReference>
<dbReference type="RefSeq" id="XP_001016003.2">
    <property type="nucleotide sequence ID" value="XM_001016003.2"/>
</dbReference>
<proteinExistence type="predicted"/>
<evidence type="ECO:0000313" key="3">
    <source>
        <dbReference type="Proteomes" id="UP000009168"/>
    </source>
</evidence>
<dbReference type="AlphaFoldDB" id="I7LUR6"/>
<keyword evidence="1" id="KW-1133">Transmembrane helix</keyword>
<feature type="transmembrane region" description="Helical" evidence="1">
    <location>
        <begin position="960"/>
        <end position="979"/>
    </location>
</feature>
<sequence>MHKIYLPEELKNNQFVIIFQQVQQYTIFTINCQEGEYIIPIYSGYDKVLTINKEKINIYCKDDPLIISYTGLKDVLLIKNLFNDKIQVYNFNFDQVISINARQLFLRNNTIYLLLQSEKIEKIQSNFDFQIENIYGSLVKIRFKINQDYSINSENILIRICCNQIYENPLVVYFKYLYEQQNQLIENLVMQNILFADQEIFFVFCWGDSLSQQYYRYSALLYARIYTEEELETFYQQDNQSAKDMFKFTPKEVNQPIKRETELCLVLFKNQFVQLSEYKLFIIDDINYVQVIDLDFTYQNIQLVGVQDKIIQFELFSNDYHFSINDYSCKGSSQFYSNYKEVIIFFTRLENDYTFAIRKLQITIINQKVELCKIEQAFEIVSSEWIAFQIEQMFYYQLTVENQKDNFQIDYWLSTYELLFYKCTKFDQNLNSNIDGALTPENSIIRNKDFKFLYLKASPGFDNKNIQFKLRYYNKIEFINHKSISFSKQTLSLYLFDIKYQRKVFKMAYSNTLNFQISKCQTYTKSIQHRQNNIIQDESQINQNDIKNSYIFIYPEMCAEQHEYDTTSQDQWLESDKFCLQIEQYYYQTSFGVIQKEKEEKIIQKLELNQTFNIQLNSETQYIILEVENKYDDHYLYLEYKSIEGHPVFIELRNLVNKTQIQRFYFQQHQQIHMLQLQSLKYLEIYNYQQNKSLDLILILSKVQFQNINIYQNKIQLNSLKGPFLLLLSRFENQSIVVYLQNSSNTTTKISEQALELHSPKNIYIFCSNVSYTIKQISSQTQLEKQFYLLEVSDDKISISINKNYYFGNKNNEEESQTLQFFQNQNIFKFKIDKLLFESMKGFNIQNLQNKYLYFLYSKNKLSLVSEYLNGVNSVNQYQNLVVLKEKVLEINQIDQEYEITTTQFQKSQLNIWSNYEVQQYFRIYIQISNSSMIIPISQIFQQPRQLNTKNKLYKIQQQIFILAIILIILLLLIYTFLIKIKNLQNNSKSL</sequence>
<organism evidence="2 3">
    <name type="scientific">Tetrahymena thermophila (strain SB210)</name>
    <dbReference type="NCBI Taxonomy" id="312017"/>
    <lineage>
        <taxon>Eukaryota</taxon>
        <taxon>Sar</taxon>
        <taxon>Alveolata</taxon>
        <taxon>Ciliophora</taxon>
        <taxon>Intramacronucleata</taxon>
        <taxon>Oligohymenophorea</taxon>
        <taxon>Hymenostomatida</taxon>
        <taxon>Tetrahymenina</taxon>
        <taxon>Tetrahymenidae</taxon>
        <taxon>Tetrahymena</taxon>
    </lineage>
</organism>
<protein>
    <submittedName>
        <fullName evidence="2">Transmembrane protein, putative</fullName>
    </submittedName>
</protein>